<dbReference type="Proteomes" id="UP001153712">
    <property type="component" value="Chromosome 2"/>
</dbReference>
<evidence type="ECO:0000313" key="2">
    <source>
        <dbReference type="EMBL" id="CAG9859300.1"/>
    </source>
</evidence>
<dbReference type="EMBL" id="OU900095">
    <property type="protein sequence ID" value="CAG9859300.1"/>
    <property type="molecule type" value="Genomic_DNA"/>
</dbReference>
<dbReference type="OrthoDB" id="6629291at2759"/>
<evidence type="ECO:0000313" key="3">
    <source>
        <dbReference type="Proteomes" id="UP001153712"/>
    </source>
</evidence>
<evidence type="ECO:0000259" key="1">
    <source>
        <dbReference type="Pfam" id="PF14846"/>
    </source>
</evidence>
<keyword evidence="3" id="KW-1185">Reference proteome</keyword>
<accession>A0A9N9TQJ1</accession>
<dbReference type="AlphaFoldDB" id="A0A9N9TQJ1"/>
<proteinExistence type="predicted"/>
<name>A0A9N9TQJ1_PHYSR</name>
<dbReference type="InterPro" id="IPR027831">
    <property type="entry name" value="DUF4485"/>
</dbReference>
<gene>
    <name evidence="2" type="ORF">PHYEVI_LOCUS5674</name>
</gene>
<sequence>MPNPLKALNEHFLYNHKLAMTLQQLLHASDRGLISIWFDKLMDMDKSVEEIIIRSDYMWFILLMMQSKRIREPFNRLPPTNVQPLKKFVPPHVYEEVLIANEPNMKFVNQKFRTNEHRDI</sequence>
<protein>
    <recommendedName>
        <fullName evidence="1">DUF4485 domain-containing protein</fullName>
    </recommendedName>
</protein>
<reference evidence="2" key="1">
    <citation type="submission" date="2022-01" db="EMBL/GenBank/DDBJ databases">
        <authorList>
            <person name="King R."/>
        </authorList>
    </citation>
    <scope>NUCLEOTIDE SEQUENCE</scope>
</reference>
<dbReference type="Pfam" id="PF14846">
    <property type="entry name" value="DUF4485"/>
    <property type="match status" value="1"/>
</dbReference>
<organism evidence="2 3">
    <name type="scientific">Phyllotreta striolata</name>
    <name type="common">Striped flea beetle</name>
    <name type="synonym">Crioceris striolata</name>
    <dbReference type="NCBI Taxonomy" id="444603"/>
    <lineage>
        <taxon>Eukaryota</taxon>
        <taxon>Metazoa</taxon>
        <taxon>Ecdysozoa</taxon>
        <taxon>Arthropoda</taxon>
        <taxon>Hexapoda</taxon>
        <taxon>Insecta</taxon>
        <taxon>Pterygota</taxon>
        <taxon>Neoptera</taxon>
        <taxon>Endopterygota</taxon>
        <taxon>Coleoptera</taxon>
        <taxon>Polyphaga</taxon>
        <taxon>Cucujiformia</taxon>
        <taxon>Chrysomeloidea</taxon>
        <taxon>Chrysomelidae</taxon>
        <taxon>Galerucinae</taxon>
        <taxon>Alticini</taxon>
        <taxon>Phyllotreta</taxon>
    </lineage>
</organism>
<feature type="domain" description="DUF4485" evidence="1">
    <location>
        <begin position="8"/>
        <end position="87"/>
    </location>
</feature>